<proteinExistence type="predicted"/>
<gene>
    <name evidence="1" type="ORF">NQ176_g7411</name>
</gene>
<dbReference type="EMBL" id="JANJQO010001232">
    <property type="protein sequence ID" value="KAJ2971995.1"/>
    <property type="molecule type" value="Genomic_DNA"/>
</dbReference>
<evidence type="ECO:0000313" key="1">
    <source>
        <dbReference type="EMBL" id="KAJ2971995.1"/>
    </source>
</evidence>
<protein>
    <submittedName>
        <fullName evidence="1">Uncharacterized protein</fullName>
    </submittedName>
</protein>
<comment type="caution">
    <text evidence="1">The sequence shown here is derived from an EMBL/GenBank/DDBJ whole genome shotgun (WGS) entry which is preliminary data.</text>
</comment>
<keyword evidence="2" id="KW-1185">Reference proteome</keyword>
<evidence type="ECO:0000313" key="2">
    <source>
        <dbReference type="Proteomes" id="UP001143910"/>
    </source>
</evidence>
<reference evidence="1" key="1">
    <citation type="submission" date="2022-08" db="EMBL/GenBank/DDBJ databases">
        <title>Genome Sequence of Lecanicillium fungicola.</title>
        <authorList>
            <person name="Buettner E."/>
        </authorList>
    </citation>
    <scope>NUCLEOTIDE SEQUENCE</scope>
    <source>
        <strain evidence="1">Babe33</strain>
    </source>
</reference>
<dbReference type="Proteomes" id="UP001143910">
    <property type="component" value="Unassembled WGS sequence"/>
</dbReference>
<sequence length="288" mass="30497">MAFHRSLVAVAAALSLATFTTANNYELPPCTDKYTPFTSKGCYNNGDTALIMRSTVNSNTMTVEKCTAVCKGNGFRYAGLTFHGVCYCGDEIVGDKTAEASCNYPCNGNNGQLCGGKGTINIWEDPTYTKTPSQVTVADYAYSGCYVDNLNGQGRAFPFQESIEPSKFTPESCIAACKALGFPIAGSEYAHECWCGNVLSRTAKTAEKECNAPCGGDSSKICGGSSRLSLYIAKDLLSSEPCGNGNPPSSSSTSTGPGTTSTNTGTSTGPAYHLHWYHDAAYLHGHYH</sequence>
<organism evidence="1 2">
    <name type="scientific">Zarea fungicola</name>
    <dbReference type="NCBI Taxonomy" id="93591"/>
    <lineage>
        <taxon>Eukaryota</taxon>
        <taxon>Fungi</taxon>
        <taxon>Dikarya</taxon>
        <taxon>Ascomycota</taxon>
        <taxon>Pezizomycotina</taxon>
        <taxon>Sordariomycetes</taxon>
        <taxon>Hypocreomycetidae</taxon>
        <taxon>Hypocreales</taxon>
        <taxon>Cordycipitaceae</taxon>
        <taxon>Zarea</taxon>
    </lineage>
</organism>
<name>A0ACC1MYS1_9HYPO</name>
<accession>A0ACC1MYS1</accession>